<keyword evidence="9" id="KW-0862">Zinc</keyword>
<keyword evidence="18" id="KW-1185">Reference proteome</keyword>
<evidence type="ECO:0000256" key="7">
    <source>
        <dbReference type="ARBA" id="ARBA00022771"/>
    </source>
</evidence>
<evidence type="ECO:0000259" key="16">
    <source>
        <dbReference type="PROSITE" id="PS51873"/>
    </source>
</evidence>
<keyword evidence="8" id="KW-0833">Ubl conjugation pathway</keyword>
<dbReference type="InterPro" id="IPR002867">
    <property type="entry name" value="IBR_dom"/>
</dbReference>
<dbReference type="InterPro" id="IPR013083">
    <property type="entry name" value="Znf_RING/FYVE/PHD"/>
</dbReference>
<dbReference type="CDD" id="cd23820">
    <property type="entry name" value="RWD_RNF14"/>
    <property type="match status" value="1"/>
</dbReference>
<dbReference type="SUPFAM" id="SSF54495">
    <property type="entry name" value="UBC-like"/>
    <property type="match status" value="1"/>
</dbReference>
<evidence type="ECO:0000256" key="10">
    <source>
        <dbReference type="ARBA" id="ARBA00044508"/>
    </source>
</evidence>
<evidence type="ECO:0000259" key="14">
    <source>
        <dbReference type="PROSITE" id="PS50089"/>
    </source>
</evidence>
<comment type="similarity">
    <text evidence="10">Belongs to the RBR family. RNF14 subfamily.</text>
</comment>
<dbReference type="GO" id="GO:0008270">
    <property type="term" value="F:zinc ion binding"/>
    <property type="evidence" value="ECO:0007669"/>
    <property type="project" value="UniProtKB-KW"/>
</dbReference>
<feature type="compositionally biased region" description="Polar residues" evidence="13">
    <location>
        <begin position="293"/>
        <end position="302"/>
    </location>
</feature>
<dbReference type="CDD" id="cd20354">
    <property type="entry name" value="Rcat_RBR_RNF14"/>
    <property type="match status" value="1"/>
</dbReference>
<dbReference type="Gene3D" id="1.20.120.1750">
    <property type="match status" value="1"/>
</dbReference>
<feature type="domain" description="RING-type" evidence="16">
    <location>
        <begin position="151"/>
        <end position="433"/>
    </location>
</feature>
<evidence type="ECO:0000256" key="3">
    <source>
        <dbReference type="ARBA" id="ARBA00012251"/>
    </source>
</evidence>
<accession>A0A6A6RZE8</accession>
<evidence type="ECO:0000256" key="13">
    <source>
        <dbReference type="SAM" id="MobiDB-lite"/>
    </source>
</evidence>
<dbReference type="PANTHER" id="PTHR11685">
    <property type="entry name" value="RBR FAMILY RING FINGER AND IBR DOMAIN-CONTAINING"/>
    <property type="match status" value="1"/>
</dbReference>
<dbReference type="InterPro" id="IPR016135">
    <property type="entry name" value="UBQ-conjugating_enzyme/RWD"/>
</dbReference>
<keyword evidence="12" id="KW-0175">Coiled coil</keyword>
<evidence type="ECO:0000256" key="9">
    <source>
        <dbReference type="ARBA" id="ARBA00022833"/>
    </source>
</evidence>
<keyword evidence="5" id="KW-0479">Metal-binding</keyword>
<dbReference type="Pfam" id="PF26200">
    <property type="entry name" value="Rcat_RNF216"/>
    <property type="match status" value="1"/>
</dbReference>
<dbReference type="PROSITE" id="PS51873">
    <property type="entry name" value="TRIAD"/>
    <property type="match status" value="1"/>
</dbReference>
<protein>
    <recommendedName>
        <fullName evidence="3">RBR-type E3 ubiquitin transferase</fullName>
        <ecNumber evidence="3">2.3.2.31</ecNumber>
    </recommendedName>
</protein>
<dbReference type="Pfam" id="PF01485">
    <property type="entry name" value="IBR"/>
    <property type="match status" value="1"/>
</dbReference>
<evidence type="ECO:0000259" key="15">
    <source>
        <dbReference type="PROSITE" id="PS50908"/>
    </source>
</evidence>
<dbReference type="InterPro" id="IPR044066">
    <property type="entry name" value="TRIAD_supradom"/>
</dbReference>
<feature type="coiled-coil region" evidence="12">
    <location>
        <begin position="450"/>
        <end position="480"/>
    </location>
</feature>
<feature type="domain" description="RWD" evidence="15">
    <location>
        <begin position="7"/>
        <end position="120"/>
    </location>
</feature>
<dbReference type="PROSITE" id="PS50908">
    <property type="entry name" value="RWD"/>
    <property type="match status" value="1"/>
</dbReference>
<dbReference type="SUPFAM" id="SSF57850">
    <property type="entry name" value="RING/U-box"/>
    <property type="match status" value="2"/>
</dbReference>
<evidence type="ECO:0000256" key="5">
    <source>
        <dbReference type="ARBA" id="ARBA00022723"/>
    </source>
</evidence>
<evidence type="ECO:0000256" key="6">
    <source>
        <dbReference type="ARBA" id="ARBA00022737"/>
    </source>
</evidence>
<evidence type="ECO:0000256" key="12">
    <source>
        <dbReference type="SAM" id="Coils"/>
    </source>
</evidence>
<dbReference type="InterPro" id="IPR031127">
    <property type="entry name" value="E3_UB_ligase_RBR"/>
</dbReference>
<keyword evidence="4" id="KW-0808">Transferase</keyword>
<sequence length="499" mass="56631">MSDERAQELELLPFSYPEITISENSATLKMPVDLECPLQVNSDDGGQHSVLYLPSLTLSFALPNGYPADCPPCVRIACSALPNDVLDPLEAKLAALWEEYGRVAVITIYISEVTEAINTNFGIDRMNVSQGKFKELVEFDSEAQLENFKKCSHVCDLCIETRPGQNCHRMTRCGHIFCVDCLQSFYSGFIKAGDVNNITCLEPDCGSENDDVRARRGKKKRLLSPRELLQIPLERHYVQRYVDIKRKKRLDADKTTVWCPRTWCQGASKASRYPKSTVPLEEMNESDTEDESTASTELPSSEQIDHLKTLTRAEQLEHIKQKYGERLHVCEDCGFAFCKFCKHSWHGEGIVDCLPERLNDEISAEEKASLAYIATHTTPCPRCAAPISKIDACNHVTCYNCLKHLCYLCGMELDSTDPYKHFNTKGSSCYQKLFPTWGGDAENQDEFAGVRAAEIQALRLEEEERERRQREADVEAQRLAQQRREEWEARMGAVFPPEQ</sequence>
<evidence type="ECO:0000256" key="8">
    <source>
        <dbReference type="ARBA" id="ARBA00022786"/>
    </source>
</evidence>
<dbReference type="InterPro" id="IPR017907">
    <property type="entry name" value="Znf_RING_CS"/>
</dbReference>
<dbReference type="EMBL" id="MU006784">
    <property type="protein sequence ID" value="KAF2640926.1"/>
    <property type="molecule type" value="Genomic_DNA"/>
</dbReference>
<reference evidence="17" key="1">
    <citation type="journal article" date="2020" name="Stud. Mycol.">
        <title>101 Dothideomycetes genomes: a test case for predicting lifestyles and emergence of pathogens.</title>
        <authorList>
            <person name="Haridas S."/>
            <person name="Albert R."/>
            <person name="Binder M."/>
            <person name="Bloem J."/>
            <person name="Labutti K."/>
            <person name="Salamov A."/>
            <person name="Andreopoulos B."/>
            <person name="Baker S."/>
            <person name="Barry K."/>
            <person name="Bills G."/>
            <person name="Bluhm B."/>
            <person name="Cannon C."/>
            <person name="Castanera R."/>
            <person name="Culley D."/>
            <person name="Daum C."/>
            <person name="Ezra D."/>
            <person name="Gonzalez J."/>
            <person name="Henrissat B."/>
            <person name="Kuo A."/>
            <person name="Liang C."/>
            <person name="Lipzen A."/>
            <person name="Lutzoni F."/>
            <person name="Magnuson J."/>
            <person name="Mondo S."/>
            <person name="Nolan M."/>
            <person name="Ohm R."/>
            <person name="Pangilinan J."/>
            <person name="Park H.-J."/>
            <person name="Ramirez L."/>
            <person name="Alfaro M."/>
            <person name="Sun H."/>
            <person name="Tritt A."/>
            <person name="Yoshinaga Y."/>
            <person name="Zwiers L.-H."/>
            <person name="Turgeon B."/>
            <person name="Goodwin S."/>
            <person name="Spatafora J."/>
            <person name="Crous P."/>
            <person name="Grigoriev I."/>
        </authorList>
    </citation>
    <scope>NUCLEOTIDE SEQUENCE</scope>
    <source>
        <strain evidence="17">CBS 473.64</strain>
    </source>
</reference>
<dbReference type="Gene3D" id="3.30.40.10">
    <property type="entry name" value="Zinc/RING finger domain, C3HC4 (zinc finger)"/>
    <property type="match status" value="1"/>
</dbReference>
<evidence type="ECO:0000313" key="17">
    <source>
        <dbReference type="EMBL" id="KAF2640926.1"/>
    </source>
</evidence>
<evidence type="ECO:0000256" key="4">
    <source>
        <dbReference type="ARBA" id="ARBA00022679"/>
    </source>
</evidence>
<dbReference type="FunFam" id="3.30.40.10:FF:000416">
    <property type="entry name" value="RBR-type E3 ubiquitin transferase"/>
    <property type="match status" value="1"/>
</dbReference>
<dbReference type="OrthoDB" id="1431934at2759"/>
<dbReference type="InterPro" id="IPR006575">
    <property type="entry name" value="RWD_dom"/>
</dbReference>
<evidence type="ECO:0000256" key="1">
    <source>
        <dbReference type="ARBA" id="ARBA00001798"/>
    </source>
</evidence>
<evidence type="ECO:0000256" key="11">
    <source>
        <dbReference type="PROSITE-ProRule" id="PRU00175"/>
    </source>
</evidence>
<dbReference type="InterPro" id="IPR001841">
    <property type="entry name" value="Znf_RING"/>
</dbReference>
<dbReference type="PROSITE" id="PS50089">
    <property type="entry name" value="ZF_RING_2"/>
    <property type="match status" value="1"/>
</dbReference>
<gene>
    <name evidence="17" type="ORF">P280DRAFT_452028</name>
</gene>
<feature type="compositionally biased region" description="Acidic residues" evidence="13">
    <location>
        <begin position="282"/>
        <end position="292"/>
    </location>
</feature>
<evidence type="ECO:0000313" key="18">
    <source>
        <dbReference type="Proteomes" id="UP000799753"/>
    </source>
</evidence>
<keyword evidence="7 11" id="KW-0863">Zinc-finger</keyword>
<feature type="domain" description="RING-type" evidence="14">
    <location>
        <begin position="155"/>
        <end position="200"/>
    </location>
</feature>
<evidence type="ECO:0000256" key="2">
    <source>
        <dbReference type="ARBA" id="ARBA00004906"/>
    </source>
</evidence>
<name>A0A6A6RZE8_9PLEO</name>
<dbReference type="AlphaFoldDB" id="A0A6A6RZE8"/>
<organism evidence="17 18">
    <name type="scientific">Massarina eburnea CBS 473.64</name>
    <dbReference type="NCBI Taxonomy" id="1395130"/>
    <lineage>
        <taxon>Eukaryota</taxon>
        <taxon>Fungi</taxon>
        <taxon>Dikarya</taxon>
        <taxon>Ascomycota</taxon>
        <taxon>Pezizomycotina</taxon>
        <taxon>Dothideomycetes</taxon>
        <taxon>Pleosporomycetidae</taxon>
        <taxon>Pleosporales</taxon>
        <taxon>Massarineae</taxon>
        <taxon>Massarinaceae</taxon>
        <taxon>Massarina</taxon>
    </lineage>
</organism>
<dbReference type="Pfam" id="PF05773">
    <property type="entry name" value="RWD"/>
    <property type="match status" value="1"/>
</dbReference>
<dbReference type="GO" id="GO:0061630">
    <property type="term" value="F:ubiquitin protein ligase activity"/>
    <property type="evidence" value="ECO:0007669"/>
    <property type="project" value="UniProtKB-EC"/>
</dbReference>
<comment type="catalytic activity">
    <reaction evidence="1">
        <text>[E2 ubiquitin-conjugating enzyme]-S-ubiquitinyl-L-cysteine + [acceptor protein]-L-lysine = [E2 ubiquitin-conjugating enzyme]-L-cysteine + [acceptor protein]-N(6)-ubiquitinyl-L-lysine.</text>
        <dbReference type="EC" id="2.3.2.31"/>
    </reaction>
</comment>
<comment type="pathway">
    <text evidence="2">Protein modification; protein ubiquitination.</text>
</comment>
<dbReference type="SMART" id="SM00647">
    <property type="entry name" value="IBR"/>
    <property type="match status" value="2"/>
</dbReference>
<feature type="region of interest" description="Disordered" evidence="13">
    <location>
        <begin position="275"/>
        <end position="304"/>
    </location>
</feature>
<dbReference type="InterPro" id="IPR047548">
    <property type="entry name" value="Rcat_RBR_RNF14"/>
</dbReference>
<dbReference type="EC" id="2.3.2.31" evidence="3"/>
<dbReference type="Proteomes" id="UP000799753">
    <property type="component" value="Unassembled WGS sequence"/>
</dbReference>
<dbReference type="GO" id="GO:0016567">
    <property type="term" value="P:protein ubiquitination"/>
    <property type="evidence" value="ECO:0007669"/>
    <property type="project" value="InterPro"/>
</dbReference>
<proteinExistence type="inferred from homology"/>
<dbReference type="PROSITE" id="PS00518">
    <property type="entry name" value="ZF_RING_1"/>
    <property type="match status" value="1"/>
</dbReference>
<dbReference type="Gene3D" id="3.10.110.10">
    <property type="entry name" value="Ubiquitin Conjugating Enzyme"/>
    <property type="match status" value="1"/>
</dbReference>
<keyword evidence="6" id="KW-0677">Repeat</keyword>